<keyword evidence="3" id="KW-1185">Reference proteome</keyword>
<proteinExistence type="predicted"/>
<evidence type="ECO:0000313" key="2">
    <source>
        <dbReference type="EMBL" id="MFD0898080.1"/>
    </source>
</evidence>
<feature type="domain" description="Bacterial bifunctional deaminase-reductase C-terminal" evidence="1">
    <location>
        <begin position="4"/>
        <end position="168"/>
    </location>
</feature>
<dbReference type="RefSeq" id="WP_137636454.1">
    <property type="nucleotide sequence ID" value="NZ_BJDN01000001.1"/>
</dbReference>
<dbReference type="Gene3D" id="3.40.430.10">
    <property type="entry name" value="Dihydrofolate Reductase, subunit A"/>
    <property type="match status" value="1"/>
</dbReference>
<dbReference type="PANTHER" id="PTHR38011:SF11">
    <property type="entry name" value="2,5-DIAMINO-6-RIBOSYLAMINO-4(3H)-PYRIMIDINONE 5'-PHOSPHATE REDUCTASE"/>
    <property type="match status" value="1"/>
</dbReference>
<gene>
    <name evidence="2" type="ORF">ACFQZ7_10135</name>
</gene>
<evidence type="ECO:0000259" key="1">
    <source>
        <dbReference type="Pfam" id="PF01872"/>
    </source>
</evidence>
<dbReference type="InterPro" id="IPR024072">
    <property type="entry name" value="DHFR-like_dom_sf"/>
</dbReference>
<dbReference type="Proteomes" id="UP001597104">
    <property type="component" value="Unassembled WGS sequence"/>
</dbReference>
<name>A0ABW3EFE2_9LACO</name>
<organism evidence="2 3">
    <name type="scientific">Loigolactobacillus binensis</name>
    <dbReference type="NCBI Taxonomy" id="2559922"/>
    <lineage>
        <taxon>Bacteria</taxon>
        <taxon>Bacillati</taxon>
        <taxon>Bacillota</taxon>
        <taxon>Bacilli</taxon>
        <taxon>Lactobacillales</taxon>
        <taxon>Lactobacillaceae</taxon>
        <taxon>Loigolactobacillus</taxon>
    </lineage>
</organism>
<dbReference type="InterPro" id="IPR002734">
    <property type="entry name" value="RibDG_C"/>
</dbReference>
<sequence>MTKKVILQLATTIDGYIADNNGSVDWIDQTVGFDLDWGFEQFMAGIDTIIMGATSYHTALTISAEFPYAEKEIYVLTHQKMTPVPKRHFISGDVVELVRHLRQQTGQAIWIFGGSAVIQPLIAADLIDEYQLFTAPVILGQGVPLFSQLKVPLLLQLKSTTVFGPGVMVTYERKKA</sequence>
<dbReference type="EMBL" id="JBHTIO010000044">
    <property type="protein sequence ID" value="MFD0898080.1"/>
    <property type="molecule type" value="Genomic_DNA"/>
</dbReference>
<dbReference type="Pfam" id="PF01872">
    <property type="entry name" value="RibD_C"/>
    <property type="match status" value="1"/>
</dbReference>
<dbReference type="SUPFAM" id="SSF53597">
    <property type="entry name" value="Dihydrofolate reductase-like"/>
    <property type="match status" value="1"/>
</dbReference>
<dbReference type="PANTHER" id="PTHR38011">
    <property type="entry name" value="DIHYDROFOLATE REDUCTASE FAMILY PROTEIN (AFU_ORTHOLOGUE AFUA_8G06820)"/>
    <property type="match status" value="1"/>
</dbReference>
<dbReference type="InterPro" id="IPR050765">
    <property type="entry name" value="Riboflavin_Biosynth_HTPR"/>
</dbReference>
<reference evidence="3" key="1">
    <citation type="journal article" date="2019" name="Int. J. Syst. Evol. Microbiol.">
        <title>The Global Catalogue of Microorganisms (GCM) 10K type strain sequencing project: providing services to taxonomists for standard genome sequencing and annotation.</title>
        <authorList>
            <consortium name="The Broad Institute Genomics Platform"/>
            <consortium name="The Broad Institute Genome Sequencing Center for Infectious Disease"/>
            <person name="Wu L."/>
            <person name="Ma J."/>
        </authorList>
    </citation>
    <scope>NUCLEOTIDE SEQUENCE [LARGE SCALE GENOMIC DNA]</scope>
    <source>
        <strain evidence="3">CCM 8925</strain>
    </source>
</reference>
<evidence type="ECO:0000313" key="3">
    <source>
        <dbReference type="Proteomes" id="UP001597104"/>
    </source>
</evidence>
<accession>A0ABW3EFE2</accession>
<protein>
    <submittedName>
        <fullName evidence="2">Dihydrofolate reductase family protein</fullName>
    </submittedName>
</protein>
<comment type="caution">
    <text evidence="2">The sequence shown here is derived from an EMBL/GenBank/DDBJ whole genome shotgun (WGS) entry which is preliminary data.</text>
</comment>